<dbReference type="PANTHER" id="PTHR33164:SF43">
    <property type="entry name" value="HTH-TYPE TRANSCRIPTIONAL REPRESSOR YETL"/>
    <property type="match status" value="1"/>
</dbReference>
<reference evidence="5 6" key="1">
    <citation type="submission" date="2019-11" db="EMBL/GenBank/DDBJ databases">
        <title>Gordonia sp. nov., a novel actinobacterium isolated from mangrove soil in Hainan.</title>
        <authorList>
            <person name="Huang X."/>
            <person name="Xie Y."/>
            <person name="Chu X."/>
            <person name="Xiao K."/>
        </authorList>
    </citation>
    <scope>NUCLEOTIDE SEQUENCE [LARGE SCALE GENOMIC DNA]</scope>
    <source>
        <strain evidence="5 6">HNM0687</strain>
    </source>
</reference>
<dbReference type="InterPro" id="IPR036390">
    <property type="entry name" value="WH_DNA-bd_sf"/>
</dbReference>
<dbReference type="SUPFAM" id="SSF46785">
    <property type="entry name" value="Winged helix' DNA-binding domain"/>
    <property type="match status" value="1"/>
</dbReference>
<dbReference type="CDD" id="cd00090">
    <property type="entry name" value="HTH_ARSR"/>
    <property type="match status" value="1"/>
</dbReference>
<dbReference type="EMBL" id="WMBR01000002">
    <property type="protein sequence ID" value="MXP21300.1"/>
    <property type="molecule type" value="Genomic_DNA"/>
</dbReference>
<evidence type="ECO:0000313" key="5">
    <source>
        <dbReference type="EMBL" id="MXP21300.1"/>
    </source>
</evidence>
<dbReference type="SMART" id="SM00347">
    <property type="entry name" value="HTH_MARR"/>
    <property type="match status" value="1"/>
</dbReference>
<dbReference type="AlphaFoldDB" id="A0A6L7GN09"/>
<dbReference type="RefSeq" id="WP_160901504.1">
    <property type="nucleotide sequence ID" value="NZ_CP102850.1"/>
</dbReference>
<dbReference type="GO" id="GO:0003700">
    <property type="term" value="F:DNA-binding transcription factor activity"/>
    <property type="evidence" value="ECO:0007669"/>
    <property type="project" value="InterPro"/>
</dbReference>
<comment type="caution">
    <text evidence="5">The sequence shown here is derived from an EMBL/GenBank/DDBJ whole genome shotgun (WGS) entry which is preliminary data.</text>
</comment>
<evidence type="ECO:0000256" key="3">
    <source>
        <dbReference type="ARBA" id="ARBA00023163"/>
    </source>
</evidence>
<evidence type="ECO:0000256" key="2">
    <source>
        <dbReference type="ARBA" id="ARBA00023125"/>
    </source>
</evidence>
<keyword evidence="1" id="KW-0805">Transcription regulation</keyword>
<evidence type="ECO:0000313" key="6">
    <source>
        <dbReference type="Proteomes" id="UP000475545"/>
    </source>
</evidence>
<dbReference type="InterPro" id="IPR011991">
    <property type="entry name" value="ArsR-like_HTH"/>
</dbReference>
<evidence type="ECO:0000259" key="4">
    <source>
        <dbReference type="PROSITE" id="PS50995"/>
    </source>
</evidence>
<proteinExistence type="predicted"/>
<dbReference type="InterPro" id="IPR036388">
    <property type="entry name" value="WH-like_DNA-bd_sf"/>
</dbReference>
<protein>
    <submittedName>
        <fullName evidence="5">Winged helix DNA-binding protein</fullName>
    </submittedName>
</protein>
<dbReference type="GO" id="GO:0003677">
    <property type="term" value="F:DNA binding"/>
    <property type="evidence" value="ECO:0007669"/>
    <property type="project" value="UniProtKB-KW"/>
</dbReference>
<dbReference type="PROSITE" id="PS50995">
    <property type="entry name" value="HTH_MARR_2"/>
    <property type="match status" value="1"/>
</dbReference>
<dbReference type="Gene3D" id="1.10.10.10">
    <property type="entry name" value="Winged helix-like DNA-binding domain superfamily/Winged helix DNA-binding domain"/>
    <property type="match status" value="1"/>
</dbReference>
<organism evidence="5 6">
    <name type="scientific">Gordonia mangrovi</name>
    <dbReference type="NCBI Taxonomy" id="2665643"/>
    <lineage>
        <taxon>Bacteria</taxon>
        <taxon>Bacillati</taxon>
        <taxon>Actinomycetota</taxon>
        <taxon>Actinomycetes</taxon>
        <taxon>Mycobacteriales</taxon>
        <taxon>Gordoniaceae</taxon>
        <taxon>Gordonia</taxon>
    </lineage>
</organism>
<dbReference type="PROSITE" id="PS01117">
    <property type="entry name" value="HTH_MARR_1"/>
    <property type="match status" value="1"/>
</dbReference>
<dbReference type="PANTHER" id="PTHR33164">
    <property type="entry name" value="TRANSCRIPTIONAL REGULATOR, MARR FAMILY"/>
    <property type="match status" value="1"/>
</dbReference>
<dbReference type="Proteomes" id="UP000475545">
    <property type="component" value="Unassembled WGS sequence"/>
</dbReference>
<dbReference type="Pfam" id="PF12802">
    <property type="entry name" value="MarR_2"/>
    <property type="match status" value="1"/>
</dbReference>
<dbReference type="InterPro" id="IPR039422">
    <property type="entry name" value="MarR/SlyA-like"/>
</dbReference>
<dbReference type="InterPro" id="IPR000835">
    <property type="entry name" value="HTH_MarR-typ"/>
</dbReference>
<gene>
    <name evidence="5" type="ORF">GIY30_08030</name>
</gene>
<feature type="domain" description="HTH marR-type" evidence="4">
    <location>
        <begin position="8"/>
        <end position="144"/>
    </location>
</feature>
<name>A0A6L7GN09_9ACTN</name>
<dbReference type="GO" id="GO:0006950">
    <property type="term" value="P:response to stress"/>
    <property type="evidence" value="ECO:0007669"/>
    <property type="project" value="TreeGrafter"/>
</dbReference>
<keyword evidence="2 5" id="KW-0238">DNA-binding</keyword>
<evidence type="ECO:0000256" key="1">
    <source>
        <dbReference type="ARBA" id="ARBA00023015"/>
    </source>
</evidence>
<sequence>MHEPLTARQEIWRGLLLGQKAMLTDLAVELKRDYGLTVPAYEALLSLWESPDNSLHATELAKALVYSSGSASNLIKRLAEAGLVTRSSGDEDGRTVRVSLTPTGVDVIERATAAHRQSLAETFEPLIDDDEVGPLLEFARKLAAHTGVLSAPVDE</sequence>
<dbReference type="PRINTS" id="PR00598">
    <property type="entry name" value="HTHMARR"/>
</dbReference>
<keyword evidence="6" id="KW-1185">Reference proteome</keyword>
<dbReference type="InterPro" id="IPR023187">
    <property type="entry name" value="Tscrpt_reg_MarR-type_CS"/>
</dbReference>
<accession>A0A6L7GN09</accession>
<keyword evidence="3" id="KW-0804">Transcription</keyword>